<dbReference type="GO" id="GO:0016757">
    <property type="term" value="F:glycosyltransferase activity"/>
    <property type="evidence" value="ECO:0007669"/>
    <property type="project" value="UniProtKB-KW"/>
</dbReference>
<keyword evidence="6" id="KW-1133">Transmembrane helix</keyword>
<evidence type="ECO:0000256" key="5">
    <source>
        <dbReference type="ARBA" id="ARBA00023136"/>
    </source>
</evidence>
<sequence>MNGASVGSRSPASGRSRDLTLDVVVPAHEAETTIGACLDALVAAGFPPERIVVVDDGSADRTGDIAKSRGTQVLRNDTPARPANARNQGAAAASGDGILFVDADVLVHCDVRARILHCLGDPSIDGVIGAYDDAPGSETVVGRYRNLLHCHTHRQAAGQVPTFWTGLGAIRKAAFDHAGGFLKEWENIEDVEFGLKVTAEGGTIVLDPGIMGKHLKDWTLFTMFRTDMNGRAVPWTKLLISGRMPRGVLSTTWDKRVSAAAVALAVLSLPLALVWPAALLLTAICGAVFTAANADLIRFLATQGGRSFAVQAVILHALHHLAAVLGYLKARLRIG</sequence>
<evidence type="ECO:0000313" key="8">
    <source>
        <dbReference type="EMBL" id="PWK56867.1"/>
    </source>
</evidence>
<dbReference type="PANTHER" id="PTHR43646:SF2">
    <property type="entry name" value="GLYCOSYLTRANSFERASE 2-LIKE DOMAIN-CONTAINING PROTEIN"/>
    <property type="match status" value="1"/>
</dbReference>
<evidence type="ECO:0000313" key="9">
    <source>
        <dbReference type="Proteomes" id="UP000245390"/>
    </source>
</evidence>
<accession>A0A316GPJ9</accession>
<dbReference type="InterPro" id="IPR029044">
    <property type="entry name" value="Nucleotide-diphossugar_trans"/>
</dbReference>
<dbReference type="Gene3D" id="3.90.550.10">
    <property type="entry name" value="Spore Coat Polysaccharide Biosynthesis Protein SpsA, Chain A"/>
    <property type="match status" value="1"/>
</dbReference>
<dbReference type="Pfam" id="PF00535">
    <property type="entry name" value="Glycos_transf_2"/>
    <property type="match status" value="1"/>
</dbReference>
<organism evidence="8 9">
    <name type="scientific">Silicimonas algicola</name>
    <dbReference type="NCBI Taxonomy" id="1826607"/>
    <lineage>
        <taxon>Bacteria</taxon>
        <taxon>Pseudomonadati</taxon>
        <taxon>Pseudomonadota</taxon>
        <taxon>Alphaproteobacteria</taxon>
        <taxon>Rhodobacterales</taxon>
        <taxon>Paracoccaceae</taxon>
    </lineage>
</organism>
<dbReference type="SUPFAM" id="SSF53448">
    <property type="entry name" value="Nucleotide-diphospho-sugar transferases"/>
    <property type="match status" value="1"/>
</dbReference>
<evidence type="ECO:0000256" key="1">
    <source>
        <dbReference type="ARBA" id="ARBA00004236"/>
    </source>
</evidence>
<dbReference type="CDD" id="cd00761">
    <property type="entry name" value="Glyco_tranf_GTA_type"/>
    <property type="match status" value="1"/>
</dbReference>
<keyword evidence="6" id="KW-0812">Transmembrane</keyword>
<evidence type="ECO:0000256" key="6">
    <source>
        <dbReference type="SAM" id="Phobius"/>
    </source>
</evidence>
<dbReference type="Proteomes" id="UP000245390">
    <property type="component" value="Unassembled WGS sequence"/>
</dbReference>
<comment type="caution">
    <text evidence="8">The sequence shown here is derived from an EMBL/GenBank/DDBJ whole genome shotgun (WGS) entry which is preliminary data.</text>
</comment>
<evidence type="ECO:0000259" key="7">
    <source>
        <dbReference type="Pfam" id="PF00535"/>
    </source>
</evidence>
<evidence type="ECO:0000256" key="3">
    <source>
        <dbReference type="ARBA" id="ARBA00022676"/>
    </source>
</evidence>
<dbReference type="InterPro" id="IPR001173">
    <property type="entry name" value="Glyco_trans_2-like"/>
</dbReference>
<keyword evidence="4 8" id="KW-0808">Transferase</keyword>
<dbReference type="EMBL" id="QGGV01000003">
    <property type="protein sequence ID" value="PWK56867.1"/>
    <property type="molecule type" value="Genomic_DNA"/>
</dbReference>
<dbReference type="GO" id="GO:0005886">
    <property type="term" value="C:plasma membrane"/>
    <property type="evidence" value="ECO:0007669"/>
    <property type="project" value="UniProtKB-SubCell"/>
</dbReference>
<name>A0A316GPJ9_9RHOB</name>
<gene>
    <name evidence="8" type="ORF">C8D95_10399</name>
</gene>
<protein>
    <submittedName>
        <fullName evidence="8">Cellulose synthase/poly-beta-1,6-N-acetylglucosamine synthase-like glycosyltransferase</fullName>
    </submittedName>
</protein>
<evidence type="ECO:0000256" key="2">
    <source>
        <dbReference type="ARBA" id="ARBA00022475"/>
    </source>
</evidence>
<keyword evidence="9" id="KW-1185">Reference proteome</keyword>
<proteinExistence type="predicted"/>
<keyword evidence="3" id="KW-0328">Glycosyltransferase</keyword>
<feature type="domain" description="Glycosyltransferase 2-like" evidence="7">
    <location>
        <begin position="23"/>
        <end position="176"/>
    </location>
</feature>
<feature type="transmembrane region" description="Helical" evidence="6">
    <location>
        <begin position="259"/>
        <end position="289"/>
    </location>
</feature>
<feature type="transmembrane region" description="Helical" evidence="6">
    <location>
        <begin position="309"/>
        <end position="328"/>
    </location>
</feature>
<keyword evidence="5 6" id="KW-0472">Membrane</keyword>
<comment type="subcellular location">
    <subcellularLocation>
        <location evidence="1">Cell membrane</location>
    </subcellularLocation>
</comment>
<keyword evidence="2" id="KW-1003">Cell membrane</keyword>
<dbReference type="AlphaFoldDB" id="A0A316GPJ9"/>
<dbReference type="PANTHER" id="PTHR43646">
    <property type="entry name" value="GLYCOSYLTRANSFERASE"/>
    <property type="match status" value="1"/>
</dbReference>
<evidence type="ECO:0000256" key="4">
    <source>
        <dbReference type="ARBA" id="ARBA00022679"/>
    </source>
</evidence>
<reference evidence="8 9" key="1">
    <citation type="submission" date="2018-05" db="EMBL/GenBank/DDBJ databases">
        <title>Genomic Encyclopedia of Type Strains, Phase IV (KMG-IV): sequencing the most valuable type-strain genomes for metagenomic binning, comparative biology and taxonomic classification.</title>
        <authorList>
            <person name="Goeker M."/>
        </authorList>
    </citation>
    <scope>NUCLEOTIDE SEQUENCE [LARGE SCALE GENOMIC DNA]</scope>
    <source>
        <strain evidence="8 9">DSM 103371</strain>
    </source>
</reference>